<reference evidence="2 3" key="1">
    <citation type="submission" date="2024-05" db="EMBL/GenBank/DDBJ databases">
        <authorList>
            <person name="Wallberg A."/>
        </authorList>
    </citation>
    <scope>NUCLEOTIDE SEQUENCE [LARGE SCALE GENOMIC DNA]</scope>
</reference>
<feature type="non-terminal residue" evidence="2">
    <location>
        <position position="131"/>
    </location>
</feature>
<dbReference type="AlphaFoldDB" id="A0AAV2RRE0"/>
<gene>
    <name evidence="2" type="ORF">MNOR_LOCUS26938</name>
</gene>
<evidence type="ECO:0000256" key="1">
    <source>
        <dbReference type="SAM" id="MobiDB-lite"/>
    </source>
</evidence>
<comment type="caution">
    <text evidence="2">The sequence shown here is derived from an EMBL/GenBank/DDBJ whole genome shotgun (WGS) entry which is preliminary data.</text>
</comment>
<protein>
    <submittedName>
        <fullName evidence="2">Uncharacterized protein</fullName>
    </submittedName>
</protein>
<proteinExistence type="predicted"/>
<accession>A0AAV2RRE0</accession>
<name>A0AAV2RRE0_MEGNR</name>
<organism evidence="2 3">
    <name type="scientific">Meganyctiphanes norvegica</name>
    <name type="common">Northern krill</name>
    <name type="synonym">Thysanopoda norvegica</name>
    <dbReference type="NCBI Taxonomy" id="48144"/>
    <lineage>
        <taxon>Eukaryota</taxon>
        <taxon>Metazoa</taxon>
        <taxon>Ecdysozoa</taxon>
        <taxon>Arthropoda</taxon>
        <taxon>Crustacea</taxon>
        <taxon>Multicrustacea</taxon>
        <taxon>Malacostraca</taxon>
        <taxon>Eumalacostraca</taxon>
        <taxon>Eucarida</taxon>
        <taxon>Euphausiacea</taxon>
        <taxon>Euphausiidae</taxon>
        <taxon>Meganyctiphanes</taxon>
    </lineage>
</organism>
<keyword evidence="3" id="KW-1185">Reference proteome</keyword>
<dbReference type="Proteomes" id="UP001497623">
    <property type="component" value="Unassembled WGS sequence"/>
</dbReference>
<evidence type="ECO:0000313" key="2">
    <source>
        <dbReference type="EMBL" id="CAL4131978.1"/>
    </source>
</evidence>
<feature type="region of interest" description="Disordered" evidence="1">
    <location>
        <begin position="1"/>
        <end position="32"/>
    </location>
</feature>
<dbReference type="EMBL" id="CAXKWB010027597">
    <property type="protein sequence ID" value="CAL4131978.1"/>
    <property type="molecule type" value="Genomic_DNA"/>
</dbReference>
<evidence type="ECO:0000313" key="3">
    <source>
        <dbReference type="Proteomes" id="UP001497623"/>
    </source>
</evidence>
<sequence>MAPSLWGAATAEKRRNLGTRGQNTPRTGMPETEKTLKGFMTSFKKKTCSPKGSCKKKCGSCIAKKNSNDCQGKIITKGCKGSGCVCCIPNEVIFQLDTSSIWPESVDESIYNNIELIERGAPNSEDYHIYF</sequence>